<protein>
    <submittedName>
        <fullName evidence="2">Osmoprotectant ABC transporter substrate-binding protein</fullName>
    </submittedName>
</protein>
<evidence type="ECO:0000259" key="1">
    <source>
        <dbReference type="Pfam" id="PF04069"/>
    </source>
</evidence>
<dbReference type="Gene3D" id="3.40.190.120">
    <property type="entry name" value="Osmoprotection protein (prox), domain 2"/>
    <property type="match status" value="1"/>
</dbReference>
<evidence type="ECO:0000313" key="2">
    <source>
        <dbReference type="EMBL" id="PNL91278.1"/>
    </source>
</evidence>
<accession>A0A2J9PLQ7</accession>
<dbReference type="RefSeq" id="WP_083068146.1">
    <property type="nucleotide sequence ID" value="NZ_CBCPHS010000008.1"/>
</dbReference>
<name>A0A2J9PLQ7_9LACT</name>
<gene>
    <name evidence="2" type="ORF">A6J77_003170</name>
</gene>
<organism evidence="2 3">
    <name type="scientific">Aerococcus viridans</name>
    <dbReference type="NCBI Taxonomy" id="1377"/>
    <lineage>
        <taxon>Bacteria</taxon>
        <taxon>Bacillati</taxon>
        <taxon>Bacillota</taxon>
        <taxon>Bacilli</taxon>
        <taxon>Lactobacillales</taxon>
        <taxon>Aerococcaceae</taxon>
        <taxon>Aerococcus</taxon>
    </lineage>
</organism>
<feature type="domain" description="ABC-type glycine betaine transport system substrate-binding" evidence="1">
    <location>
        <begin position="39"/>
        <end position="304"/>
    </location>
</feature>
<dbReference type="EMBL" id="NBTM02000001">
    <property type="protein sequence ID" value="PNL91278.1"/>
    <property type="molecule type" value="Genomic_DNA"/>
</dbReference>
<dbReference type="CDD" id="cd13608">
    <property type="entry name" value="PBP2_OpuCC_like"/>
    <property type="match status" value="1"/>
</dbReference>
<dbReference type="Gene3D" id="3.40.190.10">
    <property type="entry name" value="Periplasmic binding protein-like II"/>
    <property type="match status" value="1"/>
</dbReference>
<dbReference type="SUPFAM" id="SSF53850">
    <property type="entry name" value="Periplasmic binding protein-like II"/>
    <property type="match status" value="1"/>
</dbReference>
<dbReference type="Proteomes" id="UP000192813">
    <property type="component" value="Unassembled WGS sequence"/>
</dbReference>
<dbReference type="PROSITE" id="PS51257">
    <property type="entry name" value="PROKAR_LIPOPROTEIN"/>
    <property type="match status" value="1"/>
</dbReference>
<dbReference type="AlphaFoldDB" id="A0A2J9PLQ7"/>
<comment type="caution">
    <text evidence="2">The sequence shown here is derived from an EMBL/GenBank/DDBJ whole genome shotgun (WGS) entry which is preliminary data.</text>
</comment>
<evidence type="ECO:0000313" key="3">
    <source>
        <dbReference type="Proteomes" id="UP000192813"/>
    </source>
</evidence>
<dbReference type="Pfam" id="PF04069">
    <property type="entry name" value="OpuAC"/>
    <property type="match status" value="1"/>
</dbReference>
<proteinExistence type="predicted"/>
<dbReference type="InterPro" id="IPR007210">
    <property type="entry name" value="ABC_Gly_betaine_transp_sub-bd"/>
</dbReference>
<dbReference type="GO" id="GO:0022857">
    <property type="term" value="F:transmembrane transporter activity"/>
    <property type="evidence" value="ECO:0007669"/>
    <property type="project" value="InterPro"/>
</dbReference>
<dbReference type="GO" id="GO:0043190">
    <property type="term" value="C:ATP-binding cassette (ABC) transporter complex"/>
    <property type="evidence" value="ECO:0007669"/>
    <property type="project" value="InterPro"/>
</dbReference>
<sequence>MNHLRKMKYLKTSIVAVLSTIILTACSLPGLGGSSENGISIVSGSTTERQILGHIVEGMVQHYIDAPTNIIPNLGSSTMNHQALETGDANVSAVNYTGTSLTGELGMEAETDPEVALETVISEFDSQYDMHWYTPGYGFANTYAFMVRREDAEEYGLETVSDLEEYADEFSVGVDNTWLNREGDGYDAFKEVYGFEFSELYPMTIGLVYSAVSSGEVDVVLGYSTDGRIISEDLVVLEDDKRLFPPYDGAAVVTNEAREQYPELDGIFQKLASTISDETMQELNFQSDQYLLEPQVVAERFLEENNYFEDAEPFIEPVSQDNLGGEE</sequence>
<reference evidence="3" key="1">
    <citation type="submission" date="2017-12" db="EMBL/GenBank/DDBJ databases">
        <title>FDA dAtabase for Regulatory Grade micrObial Sequences (FDA-ARGOS): Supporting development and validation of Infectious Disease Dx tests.</title>
        <authorList>
            <person name="Hoffmann M."/>
            <person name="Allard M."/>
            <person name="Evans P."/>
            <person name="Brown E."/>
            <person name="Tallon L."/>
            <person name="Sadzewicz L."/>
            <person name="Sengamalay N."/>
            <person name="Ott S."/>
            <person name="Godinez A."/>
            <person name="Nagaraj S."/>
            <person name="Vavikolanu K."/>
            <person name="Aluvathingal J."/>
            <person name="Nadendla S."/>
            <person name="Sichtig H."/>
        </authorList>
    </citation>
    <scope>NUCLEOTIDE SEQUENCE [LARGE SCALE GENOMIC DNA]</scope>
    <source>
        <strain evidence="3">FDAARGOS_249</strain>
    </source>
</reference>